<sequence>MSLQDKVMAEMKAAMKAKDSEKLEALRSVKGAILLANTESSAKDGLTEDEELKLLQKLVKQRKDSAAIYREQNRPDLAEPEEKQAAVIESFLPEQLSEAEIEAKVDEVIAKTGASGMQDMGKVMGMASAELAGRADGKTISTIVKKKLSK</sequence>
<comment type="caution">
    <text evidence="1">The sequence shown here is derived from an EMBL/GenBank/DDBJ whole genome shotgun (WGS) entry which is preliminary data.</text>
</comment>
<dbReference type="Pfam" id="PF09424">
    <property type="entry name" value="YqeY"/>
    <property type="match status" value="1"/>
</dbReference>
<dbReference type="STRING" id="270918.APR42_02040"/>
<keyword evidence="2" id="KW-1185">Reference proteome</keyword>
<dbReference type="GO" id="GO:0016884">
    <property type="term" value="F:carbon-nitrogen ligase activity, with glutamine as amido-N-donor"/>
    <property type="evidence" value="ECO:0007669"/>
    <property type="project" value="InterPro"/>
</dbReference>
<dbReference type="GO" id="GO:0016740">
    <property type="term" value="F:transferase activity"/>
    <property type="evidence" value="ECO:0007669"/>
    <property type="project" value="UniProtKB-KW"/>
</dbReference>
<dbReference type="EMBL" id="LKTP01000001">
    <property type="protein sequence ID" value="KRG30667.1"/>
    <property type="molecule type" value="Genomic_DNA"/>
</dbReference>
<accession>A0A0Q9ZCE7</accession>
<protein>
    <submittedName>
        <fullName evidence="1">Glutamyl-tRNA amidotransferase</fullName>
    </submittedName>
</protein>
<reference evidence="1" key="1">
    <citation type="submission" date="2015-10" db="EMBL/GenBank/DDBJ databases">
        <title>Draft genome sequence of Salegentibacter mishustinae KCTC 12263.</title>
        <authorList>
            <person name="Lin W."/>
            <person name="Zheng Q."/>
        </authorList>
    </citation>
    <scope>NUCLEOTIDE SEQUENCE [LARGE SCALE GENOMIC DNA]</scope>
    <source>
        <strain evidence="1">KCTC 12263</strain>
    </source>
</reference>
<dbReference type="PANTHER" id="PTHR28055">
    <property type="entry name" value="ALTERED INHERITANCE OF MITOCHONDRIA PROTEIN 41, MITOCHONDRIAL"/>
    <property type="match status" value="1"/>
</dbReference>
<proteinExistence type="predicted"/>
<name>A0A0Q9ZCE7_9FLAO</name>
<dbReference type="Proteomes" id="UP000051643">
    <property type="component" value="Unassembled WGS sequence"/>
</dbReference>
<dbReference type="InterPro" id="IPR023168">
    <property type="entry name" value="GatB_Yqey_C_2"/>
</dbReference>
<keyword evidence="1" id="KW-0808">Transferase</keyword>
<dbReference type="InterPro" id="IPR019004">
    <property type="entry name" value="YqeY/Aim41"/>
</dbReference>
<dbReference type="PANTHER" id="PTHR28055:SF1">
    <property type="entry name" value="ALTERED INHERITANCE OF MITOCHONDRIA PROTEIN 41, MITOCHONDRIAL"/>
    <property type="match status" value="1"/>
</dbReference>
<dbReference type="InterPro" id="IPR042184">
    <property type="entry name" value="YqeY/Aim41_N"/>
</dbReference>
<dbReference type="Gene3D" id="1.10.1510.10">
    <property type="entry name" value="Uncharacterised protein YqeY/AIM41 PF09424, N-terminal domain"/>
    <property type="match status" value="1"/>
</dbReference>
<organism evidence="1 2">
    <name type="scientific">Salegentibacter mishustinae</name>
    <dbReference type="NCBI Taxonomy" id="270918"/>
    <lineage>
        <taxon>Bacteria</taxon>
        <taxon>Pseudomonadati</taxon>
        <taxon>Bacteroidota</taxon>
        <taxon>Flavobacteriia</taxon>
        <taxon>Flavobacteriales</taxon>
        <taxon>Flavobacteriaceae</taxon>
        <taxon>Salegentibacter</taxon>
    </lineage>
</organism>
<dbReference type="AlphaFoldDB" id="A0A0Q9ZCE7"/>
<dbReference type="Gene3D" id="1.10.10.410">
    <property type="match status" value="1"/>
</dbReference>
<dbReference type="InterPro" id="IPR003789">
    <property type="entry name" value="Asn/Gln_tRNA_amidoTrase-B-like"/>
</dbReference>
<dbReference type="OrthoDB" id="9788127at2"/>
<dbReference type="RefSeq" id="WP_057480489.1">
    <property type="nucleotide sequence ID" value="NZ_BMWR01000002.1"/>
</dbReference>
<evidence type="ECO:0000313" key="2">
    <source>
        <dbReference type="Proteomes" id="UP000051643"/>
    </source>
</evidence>
<dbReference type="SUPFAM" id="SSF89095">
    <property type="entry name" value="GatB/YqeY motif"/>
    <property type="match status" value="1"/>
</dbReference>
<evidence type="ECO:0000313" key="1">
    <source>
        <dbReference type="EMBL" id="KRG30667.1"/>
    </source>
</evidence>
<gene>
    <name evidence="1" type="ORF">APR42_02040</name>
</gene>